<feature type="signal peptide" evidence="1">
    <location>
        <begin position="1"/>
        <end position="22"/>
    </location>
</feature>
<dbReference type="Gene3D" id="3.30.70.2970">
    <property type="entry name" value="Protein of unknown function (DUF541), domain 2"/>
    <property type="match status" value="1"/>
</dbReference>
<dbReference type="InterPro" id="IPR007497">
    <property type="entry name" value="SIMPL/DUF541"/>
</dbReference>
<dbReference type="STRING" id="676599.ARC20_11290"/>
<comment type="caution">
    <text evidence="2">The sequence shown here is derived from an EMBL/GenBank/DDBJ whole genome shotgun (WGS) entry which is preliminary data.</text>
</comment>
<gene>
    <name evidence="2" type="ORF">ARC20_11290</name>
</gene>
<dbReference type="Proteomes" id="UP000051802">
    <property type="component" value="Unassembled WGS sequence"/>
</dbReference>
<proteinExistence type="predicted"/>
<keyword evidence="3" id="KW-1185">Reference proteome</keyword>
<dbReference type="AlphaFoldDB" id="A0A0R0AJE3"/>
<dbReference type="OrthoDB" id="5985609at2"/>
<dbReference type="EMBL" id="LLXU01000085">
    <property type="protein sequence ID" value="KRG41790.1"/>
    <property type="molecule type" value="Genomic_DNA"/>
</dbReference>
<name>A0A0R0AJE3_9GAMM</name>
<keyword evidence="1" id="KW-0732">Signal</keyword>
<dbReference type="GO" id="GO:0006974">
    <property type="term" value="P:DNA damage response"/>
    <property type="evidence" value="ECO:0007669"/>
    <property type="project" value="TreeGrafter"/>
</dbReference>
<organism evidence="2 3">
    <name type="scientific">Stenotrophomonas panacihumi</name>
    <dbReference type="NCBI Taxonomy" id="676599"/>
    <lineage>
        <taxon>Bacteria</taxon>
        <taxon>Pseudomonadati</taxon>
        <taxon>Pseudomonadota</taxon>
        <taxon>Gammaproteobacteria</taxon>
        <taxon>Lysobacterales</taxon>
        <taxon>Lysobacteraceae</taxon>
        <taxon>Stenotrophomonas</taxon>
    </lineage>
</organism>
<evidence type="ECO:0000256" key="1">
    <source>
        <dbReference type="SAM" id="SignalP"/>
    </source>
</evidence>
<dbReference type="RefSeq" id="WP_057646960.1">
    <property type="nucleotide sequence ID" value="NZ_LLXU01000085.1"/>
</dbReference>
<accession>A0A0R0AJE3</accession>
<protein>
    <recommendedName>
        <fullName evidence="4">SIMPL domain-containing protein</fullName>
    </recommendedName>
</protein>
<sequence length="259" mass="27895">MRRLVAAVMSACLMLAPWVAVAQVNSLPSQPHLLVRGKGEREVMPDRFMLSVRLEQTDASPELARSRVQADAATVLGLFKANKALADSIEASSLSIEPSSRYVDGRQVFEGTQVSRRLSATFSRLEQVRAVLGGLKTSDHLQVSGVTPSYSEETRVRGELKREAVAQTRETAGKLADAYGVRLGGLYTISEVAPDFAYGIQAGSWGEGRWHGGPVLPAPPAPAFDVPEPRASDKVQAESLEAGSLTLTEYVYAIFLIAP</sequence>
<evidence type="ECO:0000313" key="3">
    <source>
        <dbReference type="Proteomes" id="UP000051802"/>
    </source>
</evidence>
<evidence type="ECO:0008006" key="4">
    <source>
        <dbReference type="Google" id="ProtNLM"/>
    </source>
</evidence>
<evidence type="ECO:0000313" key="2">
    <source>
        <dbReference type="EMBL" id="KRG41790.1"/>
    </source>
</evidence>
<feature type="chain" id="PRO_5006390865" description="SIMPL domain-containing protein" evidence="1">
    <location>
        <begin position="23"/>
        <end position="259"/>
    </location>
</feature>
<dbReference type="InterPro" id="IPR052022">
    <property type="entry name" value="26kDa_periplasmic_antigen"/>
</dbReference>
<dbReference type="PANTHER" id="PTHR34387">
    <property type="entry name" value="SLR1258 PROTEIN"/>
    <property type="match status" value="1"/>
</dbReference>
<reference evidence="2 3" key="1">
    <citation type="submission" date="2015-10" db="EMBL/GenBank/DDBJ databases">
        <title>Genome sequencing and analysis of members of genus Stenotrophomonas.</title>
        <authorList>
            <person name="Patil P.P."/>
            <person name="Midha S."/>
            <person name="Patil P.B."/>
        </authorList>
    </citation>
    <scope>NUCLEOTIDE SEQUENCE [LARGE SCALE GENOMIC DNA]</scope>
    <source>
        <strain evidence="2 3">JCM 16536</strain>
    </source>
</reference>
<dbReference type="Pfam" id="PF04402">
    <property type="entry name" value="SIMPL"/>
    <property type="match status" value="1"/>
</dbReference>
<dbReference type="PANTHER" id="PTHR34387:SF2">
    <property type="entry name" value="SLR1258 PROTEIN"/>
    <property type="match status" value="1"/>
</dbReference>